<protein>
    <submittedName>
        <fullName evidence="1">Uncharacterized protein</fullName>
    </submittedName>
</protein>
<sequence length="66" mass="7447">MRRYRFRPGSLSIVYPVKASEQNFDAIAGALRPREYGNVDTPKPEDYCLAQLSYQSLAHTLTESAP</sequence>
<name>A0A822V5K7_AGRTU</name>
<evidence type="ECO:0000313" key="2">
    <source>
        <dbReference type="Proteomes" id="UP000192074"/>
    </source>
</evidence>
<gene>
    <name evidence="1" type="ORF">AGR4A_Lc110044</name>
</gene>
<evidence type="ECO:0000313" key="1">
    <source>
        <dbReference type="EMBL" id="CVI20768.1"/>
    </source>
</evidence>
<proteinExistence type="predicted"/>
<dbReference type="Proteomes" id="UP000192074">
    <property type="component" value="Unassembled WGS sequence"/>
</dbReference>
<reference evidence="1 2" key="1">
    <citation type="submission" date="2016-01" db="EMBL/GenBank/DDBJ databases">
        <authorList>
            <person name="Regsiter A."/>
            <person name="william w."/>
        </authorList>
    </citation>
    <scope>NUCLEOTIDE SEQUENCE [LARGE SCALE GENOMIC DNA]</scope>
    <source>
        <strain evidence="1 2">B6</strain>
    </source>
</reference>
<dbReference type="AlphaFoldDB" id="A0A822V5K7"/>
<accession>A0A822V5K7</accession>
<organism evidence="1 2">
    <name type="scientific">Agrobacterium tumefaciens str. B6</name>
    <dbReference type="NCBI Taxonomy" id="1183423"/>
    <lineage>
        <taxon>Bacteria</taxon>
        <taxon>Pseudomonadati</taxon>
        <taxon>Pseudomonadota</taxon>
        <taxon>Alphaproteobacteria</taxon>
        <taxon>Hyphomicrobiales</taxon>
        <taxon>Rhizobiaceae</taxon>
        <taxon>Rhizobium/Agrobacterium group</taxon>
        <taxon>Agrobacterium</taxon>
        <taxon>Agrobacterium tumefaciens complex</taxon>
    </lineage>
</organism>
<comment type="caution">
    <text evidence="1">The sequence shown here is derived from an EMBL/GenBank/DDBJ whole genome shotgun (WGS) entry which is preliminary data.</text>
</comment>
<dbReference type="EMBL" id="FCNL01000029">
    <property type="protein sequence ID" value="CVI20768.1"/>
    <property type="molecule type" value="Genomic_DNA"/>
</dbReference>